<feature type="region of interest" description="Disordered" evidence="12">
    <location>
        <begin position="1"/>
        <end position="23"/>
    </location>
</feature>
<dbReference type="CDD" id="cd04301">
    <property type="entry name" value="NAT_SF"/>
    <property type="match status" value="1"/>
</dbReference>
<keyword evidence="9" id="KW-0012">Acyltransferase</keyword>
<keyword evidence="15" id="KW-1185">Reference proteome</keyword>
<evidence type="ECO:0000256" key="1">
    <source>
        <dbReference type="ARBA" id="ARBA00004123"/>
    </source>
</evidence>
<feature type="domain" description="N-acetyltransferase" evidence="13">
    <location>
        <begin position="77"/>
        <end position="228"/>
    </location>
</feature>
<dbReference type="PANTHER" id="PTHR20531:SF1">
    <property type="entry name" value="N-ALPHA-ACETYLTRANSFERASE 40"/>
    <property type="match status" value="1"/>
</dbReference>
<dbReference type="InterPro" id="IPR000182">
    <property type="entry name" value="GNAT_dom"/>
</dbReference>
<comment type="catalytic activity">
    <reaction evidence="11">
        <text>N-terminal L-seryl-[histone H4] + acetyl-CoA = N-terminal N(alpha)-acetyl-L-seryl-[histone H4] + CoA + H(+)</text>
        <dbReference type="Rhea" id="RHEA:50596"/>
        <dbReference type="Rhea" id="RHEA-COMP:12740"/>
        <dbReference type="Rhea" id="RHEA-COMP:12743"/>
        <dbReference type="ChEBI" id="CHEBI:15378"/>
        <dbReference type="ChEBI" id="CHEBI:57287"/>
        <dbReference type="ChEBI" id="CHEBI:57288"/>
        <dbReference type="ChEBI" id="CHEBI:64738"/>
        <dbReference type="ChEBI" id="CHEBI:83690"/>
        <dbReference type="EC" id="2.3.1.257"/>
    </reaction>
</comment>
<evidence type="ECO:0000259" key="13">
    <source>
        <dbReference type="PROSITE" id="PS51186"/>
    </source>
</evidence>
<accession>A0ABD2WYF2</accession>
<dbReference type="EC" id="2.3.1.257" evidence="4"/>
<evidence type="ECO:0000313" key="15">
    <source>
        <dbReference type="Proteomes" id="UP001627154"/>
    </source>
</evidence>
<dbReference type="InterPro" id="IPR039949">
    <property type="entry name" value="NAA40"/>
</dbReference>
<dbReference type="GO" id="GO:1990189">
    <property type="term" value="F:protein N-terminal-serine acetyltransferase activity"/>
    <property type="evidence" value="ECO:0007669"/>
    <property type="project" value="UniProtKB-EC"/>
</dbReference>
<keyword evidence="7" id="KW-0808">Transferase</keyword>
<dbReference type="GO" id="GO:0005737">
    <property type="term" value="C:cytoplasm"/>
    <property type="evidence" value="ECO:0007669"/>
    <property type="project" value="UniProtKB-SubCell"/>
</dbReference>
<dbReference type="AlphaFoldDB" id="A0ABD2WYF2"/>
<name>A0ABD2WYF2_9HYME</name>
<evidence type="ECO:0000256" key="10">
    <source>
        <dbReference type="ARBA" id="ARBA00047821"/>
    </source>
</evidence>
<comment type="similarity">
    <text evidence="3">Belongs to the acetyltransferase family. NAA40 subfamily.</text>
</comment>
<dbReference type="PANTHER" id="PTHR20531">
    <property type="entry name" value="N-ALPHA-ACETYLTRANSFERASE 40"/>
    <property type="match status" value="1"/>
</dbReference>
<protein>
    <recommendedName>
        <fullName evidence="5">N-alpha-acetyltransferase 40</fullName>
        <ecNumber evidence="4">2.3.1.257</ecNumber>
    </recommendedName>
</protein>
<evidence type="ECO:0000256" key="7">
    <source>
        <dbReference type="ARBA" id="ARBA00022679"/>
    </source>
</evidence>
<dbReference type="EMBL" id="JBJJXI010000060">
    <property type="protein sequence ID" value="KAL3397982.1"/>
    <property type="molecule type" value="Genomic_DNA"/>
</dbReference>
<evidence type="ECO:0000256" key="3">
    <source>
        <dbReference type="ARBA" id="ARBA00008870"/>
    </source>
</evidence>
<evidence type="ECO:0000256" key="5">
    <source>
        <dbReference type="ARBA" id="ARBA00015043"/>
    </source>
</evidence>
<sequence>MTHLDDTTLGRNGKASTFAEKKAHKTRRQIQAEKLAFASSVVQKANALENPLEPFKKFHHYVTKENEIISLQVKRVTELPQETLNWIFDLMERNMKTYYEQSQWKWDAAAKQTELTEPSAWYLIAFNENNMLGFSHFRFDLDNQAEVLYCYELQLEPSARRKGLGRFMMQCLEIMASNNQMQKLVLTVLKKNVSACSFFFKLGFKTDITNPSASEGLDYAILSKQNLQRT</sequence>
<keyword evidence="8" id="KW-0539">Nucleus</keyword>
<gene>
    <name evidence="14" type="ORF">TKK_008215</name>
</gene>
<dbReference type="Proteomes" id="UP001627154">
    <property type="component" value="Unassembled WGS sequence"/>
</dbReference>
<evidence type="ECO:0000256" key="6">
    <source>
        <dbReference type="ARBA" id="ARBA00022490"/>
    </source>
</evidence>
<evidence type="ECO:0000256" key="8">
    <source>
        <dbReference type="ARBA" id="ARBA00023242"/>
    </source>
</evidence>
<dbReference type="InterPro" id="IPR016181">
    <property type="entry name" value="Acyl_CoA_acyltransferase"/>
</dbReference>
<comment type="catalytic activity">
    <reaction evidence="10">
        <text>N-terminal L-seryl-[histone H2A] + acetyl-CoA = N-terminal N(alpha)-acetyl-L-seryl-[histone H2A] + CoA + H(+)</text>
        <dbReference type="Rhea" id="RHEA:50600"/>
        <dbReference type="Rhea" id="RHEA-COMP:12742"/>
        <dbReference type="Rhea" id="RHEA-COMP:12744"/>
        <dbReference type="ChEBI" id="CHEBI:15378"/>
        <dbReference type="ChEBI" id="CHEBI:57287"/>
        <dbReference type="ChEBI" id="CHEBI:57288"/>
        <dbReference type="ChEBI" id="CHEBI:64738"/>
        <dbReference type="ChEBI" id="CHEBI:83690"/>
        <dbReference type="EC" id="2.3.1.257"/>
    </reaction>
</comment>
<comment type="subcellular location">
    <subcellularLocation>
        <location evidence="2">Cytoplasm</location>
    </subcellularLocation>
    <subcellularLocation>
        <location evidence="1">Nucleus</location>
    </subcellularLocation>
</comment>
<evidence type="ECO:0000256" key="4">
    <source>
        <dbReference type="ARBA" id="ARBA00012950"/>
    </source>
</evidence>
<reference evidence="14 15" key="1">
    <citation type="journal article" date="2024" name="bioRxiv">
        <title>A reference genome for Trichogramma kaykai: A tiny desert-dwelling parasitoid wasp with competing sex-ratio distorters.</title>
        <authorList>
            <person name="Culotta J."/>
            <person name="Lindsey A.R."/>
        </authorList>
    </citation>
    <scope>NUCLEOTIDE SEQUENCE [LARGE SCALE GENOMIC DNA]</scope>
    <source>
        <strain evidence="14 15">KSX58</strain>
    </source>
</reference>
<evidence type="ECO:0000256" key="12">
    <source>
        <dbReference type="SAM" id="MobiDB-lite"/>
    </source>
</evidence>
<dbReference type="Gene3D" id="3.40.630.30">
    <property type="match status" value="1"/>
</dbReference>
<proteinExistence type="inferred from homology"/>
<keyword evidence="6" id="KW-0963">Cytoplasm</keyword>
<comment type="caution">
    <text evidence="14">The sequence shown here is derived from an EMBL/GenBank/DDBJ whole genome shotgun (WGS) entry which is preliminary data.</text>
</comment>
<dbReference type="PROSITE" id="PS51186">
    <property type="entry name" value="GNAT"/>
    <property type="match status" value="1"/>
</dbReference>
<evidence type="ECO:0000256" key="11">
    <source>
        <dbReference type="ARBA" id="ARBA00049524"/>
    </source>
</evidence>
<evidence type="ECO:0000313" key="14">
    <source>
        <dbReference type="EMBL" id="KAL3397982.1"/>
    </source>
</evidence>
<evidence type="ECO:0000256" key="2">
    <source>
        <dbReference type="ARBA" id="ARBA00004496"/>
    </source>
</evidence>
<dbReference type="SUPFAM" id="SSF55729">
    <property type="entry name" value="Acyl-CoA N-acyltransferases (Nat)"/>
    <property type="match status" value="1"/>
</dbReference>
<dbReference type="GO" id="GO:0005634">
    <property type="term" value="C:nucleus"/>
    <property type="evidence" value="ECO:0007669"/>
    <property type="project" value="UniProtKB-SubCell"/>
</dbReference>
<evidence type="ECO:0000256" key="9">
    <source>
        <dbReference type="ARBA" id="ARBA00023315"/>
    </source>
</evidence>
<organism evidence="14 15">
    <name type="scientific">Trichogramma kaykai</name>
    <dbReference type="NCBI Taxonomy" id="54128"/>
    <lineage>
        <taxon>Eukaryota</taxon>
        <taxon>Metazoa</taxon>
        <taxon>Ecdysozoa</taxon>
        <taxon>Arthropoda</taxon>
        <taxon>Hexapoda</taxon>
        <taxon>Insecta</taxon>
        <taxon>Pterygota</taxon>
        <taxon>Neoptera</taxon>
        <taxon>Endopterygota</taxon>
        <taxon>Hymenoptera</taxon>
        <taxon>Apocrita</taxon>
        <taxon>Proctotrupomorpha</taxon>
        <taxon>Chalcidoidea</taxon>
        <taxon>Trichogrammatidae</taxon>
        <taxon>Trichogramma</taxon>
    </lineage>
</organism>
<dbReference type="Pfam" id="PF00583">
    <property type="entry name" value="Acetyltransf_1"/>
    <property type="match status" value="1"/>
</dbReference>